<name>A0ACB9N9A3_BAUVA</name>
<protein>
    <submittedName>
        <fullName evidence="1">Uncharacterized protein</fullName>
    </submittedName>
</protein>
<proteinExistence type="predicted"/>
<keyword evidence="2" id="KW-1185">Reference proteome</keyword>
<comment type="caution">
    <text evidence="1">The sequence shown here is derived from an EMBL/GenBank/DDBJ whole genome shotgun (WGS) entry which is preliminary data.</text>
</comment>
<dbReference type="Proteomes" id="UP000828941">
    <property type="component" value="Chromosome 7"/>
</dbReference>
<evidence type="ECO:0000313" key="1">
    <source>
        <dbReference type="EMBL" id="KAI4332477.1"/>
    </source>
</evidence>
<evidence type="ECO:0000313" key="2">
    <source>
        <dbReference type="Proteomes" id="UP000828941"/>
    </source>
</evidence>
<sequence length="99" mass="10798">MKPSGLTEVRSHCYTATPLAKYGVKRGFISNLIFTPKQTGKDGVKETGVSLGFTIHELDAGPIIASEVFQVDNQIKAVPTMMQSLIVSTMHEFPNKEST</sequence>
<gene>
    <name evidence="1" type="ORF">L6164_017382</name>
</gene>
<dbReference type="EMBL" id="CM039432">
    <property type="protein sequence ID" value="KAI4332477.1"/>
    <property type="molecule type" value="Genomic_DNA"/>
</dbReference>
<organism evidence="1 2">
    <name type="scientific">Bauhinia variegata</name>
    <name type="common">Purple orchid tree</name>
    <name type="synonym">Phanera variegata</name>
    <dbReference type="NCBI Taxonomy" id="167791"/>
    <lineage>
        <taxon>Eukaryota</taxon>
        <taxon>Viridiplantae</taxon>
        <taxon>Streptophyta</taxon>
        <taxon>Embryophyta</taxon>
        <taxon>Tracheophyta</taxon>
        <taxon>Spermatophyta</taxon>
        <taxon>Magnoliopsida</taxon>
        <taxon>eudicotyledons</taxon>
        <taxon>Gunneridae</taxon>
        <taxon>Pentapetalae</taxon>
        <taxon>rosids</taxon>
        <taxon>fabids</taxon>
        <taxon>Fabales</taxon>
        <taxon>Fabaceae</taxon>
        <taxon>Cercidoideae</taxon>
        <taxon>Cercideae</taxon>
        <taxon>Bauhiniinae</taxon>
        <taxon>Bauhinia</taxon>
    </lineage>
</organism>
<accession>A0ACB9N9A3</accession>
<reference evidence="1 2" key="1">
    <citation type="journal article" date="2022" name="DNA Res.">
        <title>Chromosomal-level genome assembly of the orchid tree Bauhinia variegata (Leguminosae; Cercidoideae) supports the allotetraploid origin hypothesis of Bauhinia.</title>
        <authorList>
            <person name="Zhong Y."/>
            <person name="Chen Y."/>
            <person name="Zheng D."/>
            <person name="Pang J."/>
            <person name="Liu Y."/>
            <person name="Luo S."/>
            <person name="Meng S."/>
            <person name="Qian L."/>
            <person name="Wei D."/>
            <person name="Dai S."/>
            <person name="Zhou R."/>
        </authorList>
    </citation>
    <scope>NUCLEOTIDE SEQUENCE [LARGE SCALE GENOMIC DNA]</scope>
    <source>
        <strain evidence="1">BV-YZ2020</strain>
    </source>
</reference>